<dbReference type="PANTHER" id="PTHR47375">
    <property type="entry name" value="GB|AAF34833.1"/>
    <property type="match status" value="1"/>
</dbReference>
<evidence type="ECO:0000313" key="2">
    <source>
        <dbReference type="Proteomes" id="UP000583929"/>
    </source>
</evidence>
<dbReference type="EMBL" id="JAATIQ010000037">
    <property type="protein sequence ID" value="KAF4396029.1"/>
    <property type="molecule type" value="Genomic_DNA"/>
</dbReference>
<comment type="caution">
    <text evidence="1">The sequence shown here is derived from an EMBL/GenBank/DDBJ whole genome shotgun (WGS) entry which is preliminary data.</text>
</comment>
<reference evidence="1 2" key="1">
    <citation type="journal article" date="2020" name="bioRxiv">
        <title>Sequence and annotation of 42 cannabis genomes reveals extensive copy number variation in cannabinoid synthesis and pathogen resistance genes.</title>
        <authorList>
            <person name="Mckernan K.J."/>
            <person name="Helbert Y."/>
            <person name="Kane L.T."/>
            <person name="Ebling H."/>
            <person name="Zhang L."/>
            <person name="Liu B."/>
            <person name="Eaton Z."/>
            <person name="Mclaughlin S."/>
            <person name="Kingan S."/>
            <person name="Baybayan P."/>
            <person name="Concepcion G."/>
            <person name="Jordan M."/>
            <person name="Riva A."/>
            <person name="Barbazuk W."/>
            <person name="Harkins T."/>
        </authorList>
    </citation>
    <scope>NUCLEOTIDE SEQUENCE [LARGE SCALE GENOMIC DNA]</scope>
    <source>
        <strain evidence="2">cv. Jamaican Lion 4</strain>
        <tissue evidence="1">Leaf</tissue>
    </source>
</reference>
<name>A0A7J6HMX0_CANSA</name>
<gene>
    <name evidence="1" type="ORF">G4B88_020666</name>
</gene>
<sequence length="396" mass="44083">MVVEVMGKEGVETCRHKEVAVMVKVEGVICTHKVVAGMEKVGEETCRHKEEVAMVMVAVESCKHRVAVVMEKEEVVTCRHMSYSKLGSFELDILIVGYSSLEEETLGFFVLQLSAPKDNRWCFVLSYSDDKNFECLGLLRFLTHSSISVDCTLPRFISSDSDHLLRLIILCSWKSIGGAIDSFTVTTFDANHCPEKMQENEPGKQVKSAVRLSNTSKYHVAFKISDISINFIATNLILISPASIVAKMNGQDSICKADLEEVTSLYHDRCIIMKKGGYWVAVFVLPTEWTDQFESGIQTIAVIQAGHGLLQLGSCKIVAGNVIIIMACYELESQFLYLSFSLVSSLPVESLSVLRILLELPKDKWFCCDDYSRIHIALQNLVSLGLKIVPASLCET</sequence>
<dbReference type="Proteomes" id="UP000583929">
    <property type="component" value="Unassembled WGS sequence"/>
</dbReference>
<dbReference type="PANTHER" id="PTHR47375:SF1">
    <property type="entry name" value="GB|AAF34833.1"/>
    <property type="match status" value="1"/>
</dbReference>
<proteinExistence type="predicted"/>
<keyword evidence="2" id="KW-1185">Reference proteome</keyword>
<dbReference type="AlphaFoldDB" id="A0A7J6HMX0"/>
<evidence type="ECO:0000313" key="1">
    <source>
        <dbReference type="EMBL" id="KAF4396029.1"/>
    </source>
</evidence>
<protein>
    <submittedName>
        <fullName evidence="1">Uncharacterized protein</fullName>
    </submittedName>
</protein>
<dbReference type="InterPro" id="IPR044170">
    <property type="entry name" value="RSS3-like"/>
</dbReference>
<accession>A0A7J6HMX0</accession>
<organism evidence="1 2">
    <name type="scientific">Cannabis sativa</name>
    <name type="common">Hemp</name>
    <name type="synonym">Marijuana</name>
    <dbReference type="NCBI Taxonomy" id="3483"/>
    <lineage>
        <taxon>Eukaryota</taxon>
        <taxon>Viridiplantae</taxon>
        <taxon>Streptophyta</taxon>
        <taxon>Embryophyta</taxon>
        <taxon>Tracheophyta</taxon>
        <taxon>Spermatophyta</taxon>
        <taxon>Magnoliopsida</taxon>
        <taxon>eudicotyledons</taxon>
        <taxon>Gunneridae</taxon>
        <taxon>Pentapetalae</taxon>
        <taxon>rosids</taxon>
        <taxon>fabids</taxon>
        <taxon>Rosales</taxon>
        <taxon>Cannabaceae</taxon>
        <taxon>Cannabis</taxon>
    </lineage>
</organism>